<dbReference type="SUPFAM" id="SSF103473">
    <property type="entry name" value="MFS general substrate transporter"/>
    <property type="match status" value="1"/>
</dbReference>
<dbReference type="PANTHER" id="PTHR48022:SF10">
    <property type="entry name" value="MAJOR FACILITATOR SUPERFAMILY (MFS) PROFILE DOMAIN-CONTAINING PROTEIN"/>
    <property type="match status" value="1"/>
</dbReference>
<dbReference type="FunFam" id="1.20.1250.20:FF:000078">
    <property type="entry name" value="MFS maltose transporter, putative"/>
    <property type="match status" value="1"/>
</dbReference>
<keyword evidence="9" id="KW-1185">Reference proteome</keyword>
<dbReference type="InterPro" id="IPR020846">
    <property type="entry name" value="MFS_dom"/>
</dbReference>
<protein>
    <submittedName>
        <fullName evidence="8">General substrate transporter</fullName>
    </submittedName>
</protein>
<dbReference type="RefSeq" id="XP_062718632.1">
    <property type="nucleotide sequence ID" value="XM_062870500.1"/>
</dbReference>
<evidence type="ECO:0000256" key="2">
    <source>
        <dbReference type="ARBA" id="ARBA00010992"/>
    </source>
</evidence>
<evidence type="ECO:0000313" key="9">
    <source>
        <dbReference type="Proteomes" id="UP001273166"/>
    </source>
</evidence>
<dbReference type="GeneID" id="87889329"/>
<dbReference type="GO" id="GO:0016020">
    <property type="term" value="C:membrane"/>
    <property type="evidence" value="ECO:0007669"/>
    <property type="project" value="UniProtKB-SubCell"/>
</dbReference>
<organism evidence="8 9">
    <name type="scientific">Chaetomium strumarium</name>
    <dbReference type="NCBI Taxonomy" id="1170767"/>
    <lineage>
        <taxon>Eukaryota</taxon>
        <taxon>Fungi</taxon>
        <taxon>Dikarya</taxon>
        <taxon>Ascomycota</taxon>
        <taxon>Pezizomycotina</taxon>
        <taxon>Sordariomycetes</taxon>
        <taxon>Sordariomycetidae</taxon>
        <taxon>Sordariales</taxon>
        <taxon>Chaetomiaceae</taxon>
        <taxon>Chaetomium</taxon>
    </lineage>
</organism>
<feature type="transmembrane region" description="Helical" evidence="6">
    <location>
        <begin position="415"/>
        <end position="439"/>
    </location>
</feature>
<keyword evidence="4 6" id="KW-1133">Transmembrane helix</keyword>
<evidence type="ECO:0000313" key="8">
    <source>
        <dbReference type="EMBL" id="KAK3302852.1"/>
    </source>
</evidence>
<evidence type="ECO:0000256" key="1">
    <source>
        <dbReference type="ARBA" id="ARBA00004141"/>
    </source>
</evidence>
<dbReference type="EMBL" id="JAUDZG010000006">
    <property type="protein sequence ID" value="KAK3302852.1"/>
    <property type="molecule type" value="Genomic_DNA"/>
</dbReference>
<feature type="transmembrane region" description="Helical" evidence="6">
    <location>
        <begin position="126"/>
        <end position="149"/>
    </location>
</feature>
<dbReference type="AlphaFoldDB" id="A0AAJ0LYX5"/>
<comment type="subcellular location">
    <subcellularLocation>
        <location evidence="1">Membrane</location>
        <topology evidence="1">Multi-pass membrane protein</topology>
    </subcellularLocation>
</comment>
<evidence type="ECO:0000256" key="3">
    <source>
        <dbReference type="ARBA" id="ARBA00022692"/>
    </source>
</evidence>
<proteinExistence type="inferred from homology"/>
<evidence type="ECO:0000256" key="5">
    <source>
        <dbReference type="ARBA" id="ARBA00023136"/>
    </source>
</evidence>
<dbReference type="Gene3D" id="1.20.1250.20">
    <property type="entry name" value="MFS general substrate transporter like domains"/>
    <property type="match status" value="1"/>
</dbReference>
<feature type="transmembrane region" description="Helical" evidence="6">
    <location>
        <begin position="381"/>
        <end position="403"/>
    </location>
</feature>
<evidence type="ECO:0000256" key="6">
    <source>
        <dbReference type="SAM" id="Phobius"/>
    </source>
</evidence>
<dbReference type="InterPro" id="IPR036259">
    <property type="entry name" value="MFS_trans_sf"/>
</dbReference>
<dbReference type="InterPro" id="IPR005829">
    <property type="entry name" value="Sugar_transporter_CS"/>
</dbReference>
<feature type="domain" description="Major facilitator superfamily (MFS) profile" evidence="7">
    <location>
        <begin position="25"/>
        <end position="473"/>
    </location>
</feature>
<feature type="transmembrane region" description="Helical" evidence="6">
    <location>
        <begin position="193"/>
        <end position="214"/>
    </location>
</feature>
<feature type="transmembrane region" description="Helical" evidence="6">
    <location>
        <begin position="451"/>
        <end position="469"/>
    </location>
</feature>
<gene>
    <name evidence="8" type="ORF">B0T15DRAFT_559244</name>
</gene>
<keyword evidence="5 6" id="KW-0472">Membrane</keyword>
<name>A0AAJ0LYX5_9PEZI</name>
<dbReference type="PROSITE" id="PS50850">
    <property type="entry name" value="MFS"/>
    <property type="match status" value="1"/>
</dbReference>
<dbReference type="PROSITE" id="PS00217">
    <property type="entry name" value="SUGAR_TRANSPORT_2"/>
    <property type="match status" value="1"/>
</dbReference>
<evidence type="ECO:0000259" key="7">
    <source>
        <dbReference type="PROSITE" id="PS50850"/>
    </source>
</evidence>
<feature type="transmembrane region" description="Helical" evidence="6">
    <location>
        <begin position="283"/>
        <end position="309"/>
    </location>
</feature>
<dbReference type="PANTHER" id="PTHR48022">
    <property type="entry name" value="PLASTIDIC GLUCOSE TRANSPORTER 4"/>
    <property type="match status" value="1"/>
</dbReference>
<dbReference type="InterPro" id="IPR050360">
    <property type="entry name" value="MFS_Sugar_Transporters"/>
</dbReference>
<dbReference type="InterPro" id="IPR005828">
    <property type="entry name" value="MFS_sugar_transport-like"/>
</dbReference>
<feature type="transmembrane region" description="Helical" evidence="6">
    <location>
        <begin position="161"/>
        <end position="181"/>
    </location>
</feature>
<dbReference type="GO" id="GO:0005351">
    <property type="term" value="F:carbohydrate:proton symporter activity"/>
    <property type="evidence" value="ECO:0007669"/>
    <property type="project" value="TreeGrafter"/>
</dbReference>
<reference evidence="8" key="1">
    <citation type="journal article" date="2023" name="Mol. Phylogenet. Evol.">
        <title>Genome-scale phylogeny and comparative genomics of the fungal order Sordariales.</title>
        <authorList>
            <person name="Hensen N."/>
            <person name="Bonometti L."/>
            <person name="Westerberg I."/>
            <person name="Brannstrom I.O."/>
            <person name="Guillou S."/>
            <person name="Cros-Aarteil S."/>
            <person name="Calhoun S."/>
            <person name="Haridas S."/>
            <person name="Kuo A."/>
            <person name="Mondo S."/>
            <person name="Pangilinan J."/>
            <person name="Riley R."/>
            <person name="LaButti K."/>
            <person name="Andreopoulos B."/>
            <person name="Lipzen A."/>
            <person name="Chen C."/>
            <person name="Yan M."/>
            <person name="Daum C."/>
            <person name="Ng V."/>
            <person name="Clum A."/>
            <person name="Steindorff A."/>
            <person name="Ohm R.A."/>
            <person name="Martin F."/>
            <person name="Silar P."/>
            <person name="Natvig D.O."/>
            <person name="Lalanne C."/>
            <person name="Gautier V."/>
            <person name="Ament-Velasquez S.L."/>
            <person name="Kruys A."/>
            <person name="Hutchinson M.I."/>
            <person name="Powell A.J."/>
            <person name="Barry K."/>
            <person name="Miller A.N."/>
            <person name="Grigoriev I.V."/>
            <person name="Debuchy R."/>
            <person name="Gladieux P."/>
            <person name="Hiltunen Thoren M."/>
            <person name="Johannesson H."/>
        </authorList>
    </citation>
    <scope>NUCLEOTIDE SEQUENCE</scope>
    <source>
        <strain evidence="8">CBS 333.67</strain>
    </source>
</reference>
<reference evidence="8" key="2">
    <citation type="submission" date="2023-06" db="EMBL/GenBank/DDBJ databases">
        <authorList>
            <consortium name="Lawrence Berkeley National Laboratory"/>
            <person name="Mondo S.J."/>
            <person name="Hensen N."/>
            <person name="Bonometti L."/>
            <person name="Westerberg I."/>
            <person name="Brannstrom I.O."/>
            <person name="Guillou S."/>
            <person name="Cros-Aarteil S."/>
            <person name="Calhoun S."/>
            <person name="Haridas S."/>
            <person name="Kuo A."/>
            <person name="Pangilinan J."/>
            <person name="Riley R."/>
            <person name="Labutti K."/>
            <person name="Andreopoulos B."/>
            <person name="Lipzen A."/>
            <person name="Chen C."/>
            <person name="Yanf M."/>
            <person name="Daum C."/>
            <person name="Ng V."/>
            <person name="Clum A."/>
            <person name="Steindorff A."/>
            <person name="Ohm R."/>
            <person name="Martin F."/>
            <person name="Silar P."/>
            <person name="Natvig D."/>
            <person name="Lalanne C."/>
            <person name="Gautier V."/>
            <person name="Ament-Velasquez S.L."/>
            <person name="Kruys A."/>
            <person name="Hutchinson M.I."/>
            <person name="Powell A.J."/>
            <person name="Barry K."/>
            <person name="Miller A.N."/>
            <person name="Grigoriev I.V."/>
            <person name="Debuchy R."/>
            <person name="Gladieux P."/>
            <person name="Thoren M.H."/>
            <person name="Johannesson H."/>
        </authorList>
    </citation>
    <scope>NUCLEOTIDE SEQUENCE</scope>
    <source>
        <strain evidence="8">CBS 333.67</strain>
    </source>
</reference>
<feature type="transmembrane region" description="Helical" evidence="6">
    <location>
        <begin position="76"/>
        <end position="96"/>
    </location>
</feature>
<dbReference type="Pfam" id="PF00083">
    <property type="entry name" value="Sugar_tr"/>
    <property type="match status" value="1"/>
</dbReference>
<comment type="caution">
    <text evidence="8">The sequence shown here is derived from an EMBL/GenBank/DDBJ whole genome shotgun (WGS) entry which is preliminary data.</text>
</comment>
<comment type="similarity">
    <text evidence="2">Belongs to the major facilitator superfamily. Sugar transporter (TC 2.A.1.1) family.</text>
</comment>
<accession>A0AAJ0LYX5</accession>
<keyword evidence="3 6" id="KW-0812">Transmembrane</keyword>
<evidence type="ECO:0000256" key="4">
    <source>
        <dbReference type="ARBA" id="ARBA00022989"/>
    </source>
</evidence>
<dbReference type="Proteomes" id="UP001273166">
    <property type="component" value="Unassembled WGS sequence"/>
</dbReference>
<sequence>MTASAEAATRLPETSLWANRKCLLLCAVVAVANMQYGLDSACLASLQAMPGFLRVFGYPDPSLEGGYGIDRTFQQLIGSLLTLGAFLSSIFAGAFAHFFGRKPALWLACLLTAAGAAIQIGTTDAAVVYVGRLVLGVGNGFLVTFSNIYCAEAAPAHLRAVLVALFSEWVNVGSIVGAAVTNATSKMLEKGSYQIPLGIQFVVPAALAVGLFFVPESPRYLVNKGKLQEGRRALEVLRDGSLSEEQFELEWVEMVRGIEEEQKLAGSVGALDMFRGSNLRRTLLCFGVIATQTGSGSWFLISYATYFMVVSGLTVDESFKYSVMNSCLGLVGVNLGIYLMRHVVGRRNIMMIGSLTQGLCLLIVAITATTSAGTLAARNCLIAFTALYMFSYNAFVGAASYPVATEVVSTRLRSWTVGSAISLGYFLAWLTGFCSPYFINPENLNWGAKYGYIWAASNFCCGVFFFFFLPELKGRTLEEIDELFERRIPAWKFKTTRTNIMDEALKEVRNRETALTDAKAPVELVETA</sequence>
<feature type="transmembrane region" description="Helical" evidence="6">
    <location>
        <begin position="321"/>
        <end position="340"/>
    </location>
</feature>
<feature type="transmembrane region" description="Helical" evidence="6">
    <location>
        <begin position="352"/>
        <end position="375"/>
    </location>
</feature>